<dbReference type="AlphaFoldDB" id="A0A2C9U0N1"/>
<reference evidence="1" key="1">
    <citation type="submission" date="2016-02" db="EMBL/GenBank/DDBJ databases">
        <title>WGS assembly of Manihot esculenta.</title>
        <authorList>
            <person name="Bredeson J.V."/>
            <person name="Prochnik S.E."/>
            <person name="Lyons J.B."/>
            <person name="Schmutz J."/>
            <person name="Grimwood J."/>
            <person name="Vrebalov J."/>
            <person name="Bart R.S."/>
            <person name="Amuge T."/>
            <person name="Ferguson M.E."/>
            <person name="Green R."/>
            <person name="Putnam N."/>
            <person name="Stites J."/>
            <person name="Rounsley S."/>
            <person name="Rokhsar D.S."/>
        </authorList>
    </citation>
    <scope>NUCLEOTIDE SEQUENCE [LARGE SCALE GENOMIC DNA]</scope>
    <source>
        <tissue evidence="1">Leaf</tissue>
    </source>
</reference>
<proteinExistence type="predicted"/>
<name>A0A2C9U0N1_MANES</name>
<protein>
    <submittedName>
        <fullName evidence="1">Uncharacterized protein</fullName>
    </submittedName>
</protein>
<accession>A0A2C9U0N1</accession>
<sequence>MQTHCIHSSETCTEAASPLASKWWKQGCLDVLSFHWENNSLQPKLGTSLLVNGHSTMIKEIFISMNLILLSGTRIPKHS</sequence>
<evidence type="ECO:0000313" key="1">
    <source>
        <dbReference type="EMBL" id="OAY23124.1"/>
    </source>
</evidence>
<gene>
    <name evidence="1" type="ORF">MANES_18G053800</name>
</gene>
<organism evidence="1">
    <name type="scientific">Manihot esculenta</name>
    <name type="common">Cassava</name>
    <name type="synonym">Jatropha manihot</name>
    <dbReference type="NCBI Taxonomy" id="3983"/>
    <lineage>
        <taxon>Eukaryota</taxon>
        <taxon>Viridiplantae</taxon>
        <taxon>Streptophyta</taxon>
        <taxon>Embryophyta</taxon>
        <taxon>Tracheophyta</taxon>
        <taxon>Spermatophyta</taxon>
        <taxon>Magnoliopsida</taxon>
        <taxon>eudicotyledons</taxon>
        <taxon>Gunneridae</taxon>
        <taxon>Pentapetalae</taxon>
        <taxon>rosids</taxon>
        <taxon>fabids</taxon>
        <taxon>Malpighiales</taxon>
        <taxon>Euphorbiaceae</taxon>
        <taxon>Crotonoideae</taxon>
        <taxon>Manihoteae</taxon>
        <taxon>Manihot</taxon>
    </lineage>
</organism>
<dbReference type="EMBL" id="CM004404">
    <property type="protein sequence ID" value="OAY23124.1"/>
    <property type="molecule type" value="Genomic_DNA"/>
</dbReference>